<organism evidence="1 2">
    <name type="scientific">Caerostris darwini</name>
    <dbReference type="NCBI Taxonomy" id="1538125"/>
    <lineage>
        <taxon>Eukaryota</taxon>
        <taxon>Metazoa</taxon>
        <taxon>Ecdysozoa</taxon>
        <taxon>Arthropoda</taxon>
        <taxon>Chelicerata</taxon>
        <taxon>Arachnida</taxon>
        <taxon>Araneae</taxon>
        <taxon>Araneomorphae</taxon>
        <taxon>Entelegynae</taxon>
        <taxon>Araneoidea</taxon>
        <taxon>Araneidae</taxon>
        <taxon>Caerostris</taxon>
    </lineage>
</organism>
<reference evidence="1 2" key="1">
    <citation type="submission" date="2021-06" db="EMBL/GenBank/DDBJ databases">
        <title>Caerostris darwini draft genome.</title>
        <authorList>
            <person name="Kono N."/>
            <person name="Arakawa K."/>
        </authorList>
    </citation>
    <scope>NUCLEOTIDE SEQUENCE [LARGE SCALE GENOMIC DNA]</scope>
</reference>
<proteinExistence type="predicted"/>
<dbReference type="EMBL" id="BPLQ01008111">
    <property type="protein sequence ID" value="GIY34906.1"/>
    <property type="molecule type" value="Genomic_DNA"/>
</dbReference>
<accession>A0AAV4SNR9</accession>
<sequence length="170" mass="19526">MPSLGTEPFCMRTIRHNSPFYYEYKHLRPLTLNHPRFNDPKLNACCSLRHLWIPPSLPSILQVLSRQVHLHWTPLKTQARSSSGKLSFPTSKKNVQSCKGGVSHILANLRIAFASRSWAVRIKRGSRTLLSSEKERRVLLWDVFQYKPSACLMSPHDQPAIQIHSHTTGY</sequence>
<evidence type="ECO:0000313" key="1">
    <source>
        <dbReference type="EMBL" id="GIY34906.1"/>
    </source>
</evidence>
<evidence type="ECO:0000313" key="2">
    <source>
        <dbReference type="Proteomes" id="UP001054837"/>
    </source>
</evidence>
<dbReference type="Proteomes" id="UP001054837">
    <property type="component" value="Unassembled WGS sequence"/>
</dbReference>
<protein>
    <submittedName>
        <fullName evidence="1">Uncharacterized protein</fullName>
    </submittedName>
</protein>
<keyword evidence="2" id="KW-1185">Reference proteome</keyword>
<gene>
    <name evidence="1" type="ORF">CDAR_522241</name>
</gene>
<dbReference type="AlphaFoldDB" id="A0AAV4SNR9"/>
<name>A0AAV4SNR9_9ARAC</name>
<comment type="caution">
    <text evidence="1">The sequence shown here is derived from an EMBL/GenBank/DDBJ whole genome shotgun (WGS) entry which is preliminary data.</text>
</comment>